<accession>A0ABP8K1S8</accession>
<feature type="compositionally biased region" description="Basic and acidic residues" evidence="1">
    <location>
        <begin position="147"/>
        <end position="161"/>
    </location>
</feature>
<organism evidence="2 3">
    <name type="scientific">Fodinibacter luteus</name>
    <dbReference type="NCBI Taxonomy" id="552064"/>
    <lineage>
        <taxon>Bacteria</taxon>
        <taxon>Bacillati</taxon>
        <taxon>Actinomycetota</taxon>
        <taxon>Actinomycetes</taxon>
        <taxon>Micrococcales</taxon>
        <taxon>Intrasporangiaceae</taxon>
        <taxon>Fodinibacter (ex Wang et al. 2009)</taxon>
    </lineage>
</organism>
<dbReference type="Pfam" id="PF14013">
    <property type="entry name" value="MT0933_antitox"/>
    <property type="match status" value="1"/>
</dbReference>
<proteinExistence type="predicted"/>
<dbReference type="Proteomes" id="UP001500945">
    <property type="component" value="Unassembled WGS sequence"/>
</dbReference>
<gene>
    <name evidence="2" type="ORF">GCM10023168_06360</name>
</gene>
<dbReference type="InterPro" id="IPR028037">
    <property type="entry name" value="Antitoxin_Rv0909/MT0933"/>
</dbReference>
<evidence type="ECO:0000313" key="3">
    <source>
        <dbReference type="Proteomes" id="UP001500945"/>
    </source>
</evidence>
<dbReference type="EMBL" id="BAABGM010000003">
    <property type="protein sequence ID" value="GAA4399283.1"/>
    <property type="molecule type" value="Genomic_DNA"/>
</dbReference>
<reference evidence="3" key="1">
    <citation type="journal article" date="2019" name="Int. J. Syst. Evol. Microbiol.">
        <title>The Global Catalogue of Microorganisms (GCM) 10K type strain sequencing project: providing services to taxonomists for standard genome sequencing and annotation.</title>
        <authorList>
            <consortium name="The Broad Institute Genomics Platform"/>
            <consortium name="The Broad Institute Genome Sequencing Center for Infectious Disease"/>
            <person name="Wu L."/>
            <person name="Ma J."/>
        </authorList>
    </citation>
    <scope>NUCLEOTIDE SEQUENCE [LARGE SCALE GENOMIC DNA]</scope>
    <source>
        <strain evidence="3">JCM 17809</strain>
    </source>
</reference>
<feature type="compositionally biased region" description="Low complexity" evidence="1">
    <location>
        <begin position="101"/>
        <end position="138"/>
    </location>
</feature>
<comment type="caution">
    <text evidence="2">The sequence shown here is derived from an EMBL/GenBank/DDBJ whole genome shotgun (WGS) entry which is preliminary data.</text>
</comment>
<evidence type="ECO:0000256" key="1">
    <source>
        <dbReference type="SAM" id="MobiDB-lite"/>
    </source>
</evidence>
<feature type="region of interest" description="Disordered" evidence="1">
    <location>
        <begin position="97"/>
        <end position="161"/>
    </location>
</feature>
<evidence type="ECO:0000313" key="2">
    <source>
        <dbReference type="EMBL" id="GAA4399283.1"/>
    </source>
</evidence>
<sequence>MTTTDTLRGVIRDLEAKARELELDKKLTSFADQADHFLRVAATRAGEYAAENRDRVEATLDKAGATVDEKTEGKYHAYVGKVRAGVLSGVDWVVEQRETAPGDATTTAGAAAAGDGTPTAGEPAAAPGAAASAETATDSWADVADTPDTHHPRTEGPTDAR</sequence>
<dbReference type="RefSeq" id="WP_345202181.1">
    <property type="nucleotide sequence ID" value="NZ_BAABGM010000003.1"/>
</dbReference>
<keyword evidence="3" id="KW-1185">Reference proteome</keyword>
<protein>
    <submittedName>
        <fullName evidence="2">Uncharacterized protein</fullName>
    </submittedName>
</protein>
<name>A0ABP8K1S8_9MICO</name>